<dbReference type="RefSeq" id="XP_007868778.1">
    <property type="nucleotide sequence ID" value="XM_007870587.1"/>
</dbReference>
<dbReference type="eggNOG" id="ENOG502RXTJ">
    <property type="taxonomic scope" value="Eukaryota"/>
</dbReference>
<dbReference type="SUPFAM" id="SSF51735">
    <property type="entry name" value="NAD(P)-binding Rossmann-fold domains"/>
    <property type="match status" value="1"/>
</dbReference>
<dbReference type="KEGG" id="gtr:GLOTRDRAFT_64133"/>
<dbReference type="Proteomes" id="UP000030669">
    <property type="component" value="Unassembled WGS sequence"/>
</dbReference>
<sequence length="299" mass="32940">MPSDKVDLLILGAGWTSTFLIPLCSERQISYAATTRDGREGTIPFIFDPESDDTTPFSSLPHADTVLIVFPIRISGGSERLVRDYQKTHNGARTGFIQLGSTGIWDKGPTLKSDTQVHTAEIQPNTVWHDRHSPFDSSNPRAQAETELITLSPDTPTTVLNLCGLWGGSRHPRNWVNRVAPTKEALKAKGSIHLIHGLDVARAILAVHSQFSKAAGERWLLTDERVYDWWDLASAWGSGGLSEKGESPSGPQPGWVQELMEEGGIKALPRSPEQIGRALDGREFWRTFGLSPVKARLED</sequence>
<dbReference type="GeneID" id="19307590"/>
<reference evidence="1 2" key="1">
    <citation type="journal article" date="2012" name="Science">
        <title>The Paleozoic origin of enzymatic lignin decomposition reconstructed from 31 fungal genomes.</title>
        <authorList>
            <person name="Floudas D."/>
            <person name="Binder M."/>
            <person name="Riley R."/>
            <person name="Barry K."/>
            <person name="Blanchette R.A."/>
            <person name="Henrissat B."/>
            <person name="Martinez A.T."/>
            <person name="Otillar R."/>
            <person name="Spatafora J.W."/>
            <person name="Yadav J.S."/>
            <person name="Aerts A."/>
            <person name="Benoit I."/>
            <person name="Boyd A."/>
            <person name="Carlson A."/>
            <person name="Copeland A."/>
            <person name="Coutinho P.M."/>
            <person name="de Vries R.P."/>
            <person name="Ferreira P."/>
            <person name="Findley K."/>
            <person name="Foster B."/>
            <person name="Gaskell J."/>
            <person name="Glotzer D."/>
            <person name="Gorecki P."/>
            <person name="Heitman J."/>
            <person name="Hesse C."/>
            <person name="Hori C."/>
            <person name="Igarashi K."/>
            <person name="Jurgens J.A."/>
            <person name="Kallen N."/>
            <person name="Kersten P."/>
            <person name="Kohler A."/>
            <person name="Kuees U."/>
            <person name="Kumar T.K.A."/>
            <person name="Kuo A."/>
            <person name="LaButti K."/>
            <person name="Larrondo L.F."/>
            <person name="Lindquist E."/>
            <person name="Ling A."/>
            <person name="Lombard V."/>
            <person name="Lucas S."/>
            <person name="Lundell T."/>
            <person name="Martin R."/>
            <person name="McLaughlin D.J."/>
            <person name="Morgenstern I."/>
            <person name="Morin E."/>
            <person name="Murat C."/>
            <person name="Nagy L.G."/>
            <person name="Nolan M."/>
            <person name="Ohm R.A."/>
            <person name="Patyshakuliyeva A."/>
            <person name="Rokas A."/>
            <person name="Ruiz-Duenas F.J."/>
            <person name="Sabat G."/>
            <person name="Salamov A."/>
            <person name="Samejima M."/>
            <person name="Schmutz J."/>
            <person name="Slot J.C."/>
            <person name="St John F."/>
            <person name="Stenlid J."/>
            <person name="Sun H."/>
            <person name="Sun S."/>
            <person name="Syed K."/>
            <person name="Tsang A."/>
            <person name="Wiebenga A."/>
            <person name="Young D."/>
            <person name="Pisabarro A."/>
            <person name="Eastwood D.C."/>
            <person name="Martin F."/>
            <person name="Cullen D."/>
            <person name="Grigoriev I.V."/>
            <person name="Hibbett D.S."/>
        </authorList>
    </citation>
    <scope>NUCLEOTIDE SEQUENCE [LARGE SCALE GENOMIC DNA]</scope>
    <source>
        <strain evidence="1 2">ATCC 11539</strain>
    </source>
</reference>
<evidence type="ECO:0000313" key="1">
    <source>
        <dbReference type="EMBL" id="EPQ52466.1"/>
    </source>
</evidence>
<name>S7PXX1_GLOTA</name>
<dbReference type="OMA" id="SIHMIHG"/>
<organism evidence="1 2">
    <name type="scientific">Gloeophyllum trabeum (strain ATCC 11539 / FP-39264 / Madison 617)</name>
    <name type="common">Brown rot fungus</name>
    <dbReference type="NCBI Taxonomy" id="670483"/>
    <lineage>
        <taxon>Eukaryota</taxon>
        <taxon>Fungi</taxon>
        <taxon>Dikarya</taxon>
        <taxon>Basidiomycota</taxon>
        <taxon>Agaricomycotina</taxon>
        <taxon>Agaricomycetes</taxon>
        <taxon>Gloeophyllales</taxon>
        <taxon>Gloeophyllaceae</taxon>
        <taxon>Gloeophyllum</taxon>
    </lineage>
</organism>
<protein>
    <recommendedName>
        <fullName evidence="3">NAD P-binding protein</fullName>
    </recommendedName>
</protein>
<dbReference type="OrthoDB" id="674948at2759"/>
<keyword evidence="2" id="KW-1185">Reference proteome</keyword>
<dbReference type="EMBL" id="KB469307">
    <property type="protein sequence ID" value="EPQ52466.1"/>
    <property type="molecule type" value="Genomic_DNA"/>
</dbReference>
<dbReference type="InterPro" id="IPR036291">
    <property type="entry name" value="NAD(P)-bd_dom_sf"/>
</dbReference>
<dbReference type="HOGENOM" id="CLU_044092_0_0_1"/>
<dbReference type="PANTHER" id="PTHR40129:SF2">
    <property type="entry name" value="KETOPANTOATE REDUCTASE N-TERMINAL DOMAIN-CONTAINING PROTEIN"/>
    <property type="match status" value="1"/>
</dbReference>
<evidence type="ECO:0008006" key="3">
    <source>
        <dbReference type="Google" id="ProtNLM"/>
    </source>
</evidence>
<dbReference type="AlphaFoldDB" id="S7PXX1"/>
<evidence type="ECO:0000313" key="2">
    <source>
        <dbReference type="Proteomes" id="UP000030669"/>
    </source>
</evidence>
<proteinExistence type="predicted"/>
<dbReference type="PANTHER" id="PTHR40129">
    <property type="entry name" value="KETOPANTOATE REDUCTASE N-TERMINAL DOMAIN-CONTAINING PROTEIN"/>
    <property type="match status" value="1"/>
</dbReference>
<gene>
    <name evidence="1" type="ORF">GLOTRDRAFT_64133</name>
</gene>
<accession>S7PXX1</accession>
<dbReference type="Gene3D" id="3.40.50.720">
    <property type="entry name" value="NAD(P)-binding Rossmann-like Domain"/>
    <property type="match status" value="1"/>
</dbReference>
<dbReference type="STRING" id="670483.S7PXX1"/>